<dbReference type="InterPro" id="IPR025665">
    <property type="entry name" value="Beta-barrel_OMP_2"/>
</dbReference>
<dbReference type="EMBL" id="BAABCV010000002">
    <property type="protein sequence ID" value="GAA4089225.1"/>
    <property type="molecule type" value="Genomic_DNA"/>
</dbReference>
<feature type="domain" description="Outer membrane protein beta-barrel" evidence="1">
    <location>
        <begin position="20"/>
        <end position="179"/>
    </location>
</feature>
<dbReference type="Pfam" id="PF13568">
    <property type="entry name" value="OMP_b-brl_2"/>
    <property type="match status" value="1"/>
</dbReference>
<accession>A0ABP7WHG2</accession>
<evidence type="ECO:0000259" key="1">
    <source>
        <dbReference type="Pfam" id="PF13568"/>
    </source>
</evidence>
<name>A0ABP7WHG2_9SPHI</name>
<dbReference type="RefSeq" id="WP_345101183.1">
    <property type="nucleotide sequence ID" value="NZ_BAABCV010000002.1"/>
</dbReference>
<proteinExistence type="predicted"/>
<dbReference type="InterPro" id="IPR011250">
    <property type="entry name" value="OMP/PagP_B-barrel"/>
</dbReference>
<comment type="caution">
    <text evidence="2">The sequence shown here is derived from an EMBL/GenBank/DDBJ whole genome shotgun (WGS) entry which is preliminary data.</text>
</comment>
<evidence type="ECO:0000313" key="3">
    <source>
        <dbReference type="Proteomes" id="UP001500841"/>
    </source>
</evidence>
<dbReference type="Proteomes" id="UP001500841">
    <property type="component" value="Unassembled WGS sequence"/>
</dbReference>
<protein>
    <recommendedName>
        <fullName evidence="1">Outer membrane protein beta-barrel domain-containing protein</fullName>
    </recommendedName>
</protein>
<reference evidence="3" key="1">
    <citation type="journal article" date="2019" name="Int. J. Syst. Evol. Microbiol.">
        <title>The Global Catalogue of Microorganisms (GCM) 10K type strain sequencing project: providing services to taxonomists for standard genome sequencing and annotation.</title>
        <authorList>
            <consortium name="The Broad Institute Genomics Platform"/>
            <consortium name="The Broad Institute Genome Sequencing Center for Infectious Disease"/>
            <person name="Wu L."/>
            <person name="Ma J."/>
        </authorList>
    </citation>
    <scope>NUCLEOTIDE SEQUENCE [LARGE SCALE GENOMIC DNA]</scope>
    <source>
        <strain evidence="3">JCM 17085</strain>
    </source>
</reference>
<gene>
    <name evidence="2" type="ORF">GCM10022392_08210</name>
</gene>
<dbReference type="SUPFAM" id="SSF56925">
    <property type="entry name" value="OMPA-like"/>
    <property type="match status" value="1"/>
</dbReference>
<sequence>MKKIFTTLLILTGIYSASHAQKKGQTAFGASIGLNSSYIVSNADYSSGTGALVEPNFAFHAEYYVADHWSIKAEAIYDKKGWGNGIYSDGTKQVINVNFNMNYLTIPVLATWHIGVEKLWYVNVGPYIGILMNASNDYNNNDEKSRFTSTDAGVNAGLGIQFPLSYKHDRLKFFVEYNWQFGTANVLADQSNGSATLMRQAVGAGIRF</sequence>
<keyword evidence="3" id="KW-1185">Reference proteome</keyword>
<organism evidence="2 3">
    <name type="scientific">Mucilaginibacter panaciglaebae</name>
    <dbReference type="NCBI Taxonomy" id="502331"/>
    <lineage>
        <taxon>Bacteria</taxon>
        <taxon>Pseudomonadati</taxon>
        <taxon>Bacteroidota</taxon>
        <taxon>Sphingobacteriia</taxon>
        <taxon>Sphingobacteriales</taxon>
        <taxon>Sphingobacteriaceae</taxon>
        <taxon>Mucilaginibacter</taxon>
    </lineage>
</organism>
<evidence type="ECO:0000313" key="2">
    <source>
        <dbReference type="EMBL" id="GAA4089225.1"/>
    </source>
</evidence>